<sequence>MNMWSGVIGEYLDFMPVEDRTEIVTLQEGGTPLIPAPSLAQKLGIEAELYLKYEGANPTGSFKDRGMTLAVTKALGEGSEAIICASTGNTSAAAAAYGARAGLKTVVVVPEGNIALGKMAQALNHGAEVIPVQDNFDAALRIVRKICESYPVTLVNSLNPYRIEGQKSAALEVCDQLGEAPEILAIPVGNAGNITAYWQGFCEYRKARKINSCPEMWGFEASGAAAITRDKVIENPETVASAIRIGDPVSWDKAASAAEESGGIIEEVKDEELLFAYSSLADCAGVFAEPASAASLAGVKKMSDRKSLSADDLVVAVLTGHGLKDPDSALDVISEPEAVPARIEDVLDRAGLA</sequence>
<evidence type="ECO:0000256" key="3">
    <source>
        <dbReference type="ARBA" id="ARBA00004979"/>
    </source>
</evidence>
<evidence type="ECO:0000256" key="13">
    <source>
        <dbReference type="PIRNR" id="PIRNR038945"/>
    </source>
</evidence>
<dbReference type="PANTHER" id="PTHR48078">
    <property type="entry name" value="THREONINE DEHYDRATASE, MITOCHONDRIAL-RELATED"/>
    <property type="match status" value="1"/>
</dbReference>
<evidence type="ECO:0000259" key="17">
    <source>
        <dbReference type="Pfam" id="PF00291"/>
    </source>
</evidence>
<evidence type="ECO:0000256" key="10">
    <source>
        <dbReference type="ARBA" id="ARBA00023239"/>
    </source>
</evidence>
<dbReference type="PROSITE" id="PS00165">
    <property type="entry name" value="DEHYDRATASE_SER_THR"/>
    <property type="match status" value="1"/>
</dbReference>
<dbReference type="UniPathway" id="UPA00050">
    <property type="reaction ID" value="UER00065"/>
</dbReference>
<comment type="pathway">
    <text evidence="3 13">Amino-acid biosynthesis; L-threonine biosynthesis; L-threonine from L-aspartate: step 5/5.</text>
</comment>
<dbReference type="GO" id="GO:0004795">
    <property type="term" value="F:threonine synthase activity"/>
    <property type="evidence" value="ECO:0007669"/>
    <property type="project" value="UniProtKB-UniRule"/>
</dbReference>
<dbReference type="STRING" id="321763.SAMN04488692_103128"/>
<keyword evidence="10 13" id="KW-0456">Lyase</keyword>
<reference evidence="18 19" key="1">
    <citation type="submission" date="2016-10" db="EMBL/GenBank/DDBJ databases">
        <authorList>
            <person name="de Groot N.N."/>
        </authorList>
    </citation>
    <scope>NUCLEOTIDE SEQUENCE [LARGE SCALE GENOMIC DNA]</scope>
    <source>
        <strain evidence="18 19">SLAS-1</strain>
    </source>
</reference>
<evidence type="ECO:0000256" key="8">
    <source>
        <dbReference type="ARBA" id="ARBA00022697"/>
    </source>
</evidence>
<keyword evidence="7 13" id="KW-0028">Amino-acid biosynthesis</keyword>
<dbReference type="InterPro" id="IPR050147">
    <property type="entry name" value="Ser/Thr_Dehydratase"/>
</dbReference>
<dbReference type="SUPFAM" id="SSF53686">
    <property type="entry name" value="Tryptophan synthase beta subunit-like PLP-dependent enzymes"/>
    <property type="match status" value="1"/>
</dbReference>
<proteinExistence type="inferred from homology"/>
<dbReference type="PANTHER" id="PTHR48078:SF6">
    <property type="entry name" value="L-THREONINE DEHYDRATASE CATABOLIC TDCB"/>
    <property type="match status" value="1"/>
</dbReference>
<dbReference type="InterPro" id="IPR004450">
    <property type="entry name" value="Thr_synthase-like"/>
</dbReference>
<dbReference type="GO" id="GO:0006567">
    <property type="term" value="P:L-threonine catabolic process"/>
    <property type="evidence" value="ECO:0007669"/>
    <property type="project" value="TreeGrafter"/>
</dbReference>
<dbReference type="FunFam" id="3.40.50.1100:FF:000013">
    <property type="entry name" value="Threonine synthase"/>
    <property type="match status" value="1"/>
</dbReference>
<accession>A0A1G9J3U1</accession>
<evidence type="ECO:0000256" key="5">
    <source>
        <dbReference type="ARBA" id="ARBA00013028"/>
    </source>
</evidence>
<evidence type="ECO:0000256" key="12">
    <source>
        <dbReference type="NCBIfam" id="TIGR00260"/>
    </source>
</evidence>
<dbReference type="Gene3D" id="3.40.50.1100">
    <property type="match status" value="2"/>
</dbReference>
<dbReference type="AlphaFoldDB" id="A0A1G9J3U1"/>
<feature type="binding site" evidence="14">
    <location>
        <position position="89"/>
    </location>
    <ligand>
        <name>pyridoxal 5'-phosphate</name>
        <dbReference type="ChEBI" id="CHEBI:597326"/>
    </ligand>
</feature>
<evidence type="ECO:0000256" key="1">
    <source>
        <dbReference type="ARBA" id="ARBA00001933"/>
    </source>
</evidence>
<comment type="function">
    <text evidence="2 13">Catalyzes the gamma-elimination of phosphate from L-phosphohomoserine and the beta-addition of water to produce L-threonine.</text>
</comment>
<dbReference type="GO" id="GO:0004794">
    <property type="term" value="F:threonine deaminase activity"/>
    <property type="evidence" value="ECO:0007669"/>
    <property type="project" value="TreeGrafter"/>
</dbReference>
<evidence type="ECO:0000256" key="6">
    <source>
        <dbReference type="ARBA" id="ARBA00018679"/>
    </source>
</evidence>
<evidence type="ECO:0000256" key="11">
    <source>
        <dbReference type="ARBA" id="ARBA00049144"/>
    </source>
</evidence>
<dbReference type="InterPro" id="IPR036052">
    <property type="entry name" value="TrpB-like_PALP_sf"/>
</dbReference>
<name>A0A1G9J3U1_9FIRM</name>
<dbReference type="PIRSF" id="PIRSF038945">
    <property type="entry name" value="Thr_synthase"/>
    <property type="match status" value="1"/>
</dbReference>
<evidence type="ECO:0000313" key="18">
    <source>
        <dbReference type="EMBL" id="SDL32011.1"/>
    </source>
</evidence>
<evidence type="ECO:0000256" key="15">
    <source>
        <dbReference type="PIRSR" id="PIRSR038945-2"/>
    </source>
</evidence>
<evidence type="ECO:0000256" key="2">
    <source>
        <dbReference type="ARBA" id="ARBA00003648"/>
    </source>
</evidence>
<feature type="binding site" evidence="14">
    <location>
        <position position="319"/>
    </location>
    <ligand>
        <name>pyridoxal 5'-phosphate</name>
        <dbReference type="ChEBI" id="CHEBI:597326"/>
    </ligand>
</feature>
<protein>
    <recommendedName>
        <fullName evidence="6 12">Threonine synthase</fullName>
        <ecNumber evidence="5 12">4.2.3.1</ecNumber>
    </recommendedName>
</protein>
<dbReference type="InterPro" id="IPR026260">
    <property type="entry name" value="Thr_Synthase_bac/arc"/>
</dbReference>
<comment type="cofactor">
    <cofactor evidence="1 13 14">
        <name>pyridoxal 5'-phosphate</name>
        <dbReference type="ChEBI" id="CHEBI:597326"/>
    </cofactor>
</comment>
<evidence type="ECO:0000313" key="19">
    <source>
        <dbReference type="Proteomes" id="UP000199476"/>
    </source>
</evidence>
<comment type="similarity">
    <text evidence="4 13">Belongs to the threonine synthase family.</text>
</comment>
<evidence type="ECO:0000256" key="14">
    <source>
        <dbReference type="PIRSR" id="PIRSR038945-1"/>
    </source>
</evidence>
<dbReference type="GO" id="GO:0030170">
    <property type="term" value="F:pyridoxal phosphate binding"/>
    <property type="evidence" value="ECO:0007669"/>
    <property type="project" value="InterPro"/>
</dbReference>
<dbReference type="CDD" id="cd01563">
    <property type="entry name" value="Thr-synth_1"/>
    <property type="match status" value="1"/>
</dbReference>
<organism evidence="18 19">
    <name type="scientific">Halarsenatibacter silvermanii</name>
    <dbReference type="NCBI Taxonomy" id="321763"/>
    <lineage>
        <taxon>Bacteria</taxon>
        <taxon>Bacillati</taxon>
        <taxon>Bacillota</taxon>
        <taxon>Clostridia</taxon>
        <taxon>Halanaerobiales</taxon>
        <taxon>Halarsenatibacteraceae</taxon>
        <taxon>Halarsenatibacter</taxon>
    </lineage>
</organism>
<dbReference type="EMBL" id="FNGO01000003">
    <property type="protein sequence ID" value="SDL32011.1"/>
    <property type="molecule type" value="Genomic_DNA"/>
</dbReference>
<dbReference type="Proteomes" id="UP000199476">
    <property type="component" value="Unassembled WGS sequence"/>
</dbReference>
<keyword evidence="19" id="KW-1185">Reference proteome</keyword>
<evidence type="ECO:0000256" key="16">
    <source>
        <dbReference type="PIRSR" id="PIRSR038945-3"/>
    </source>
</evidence>
<feature type="binding site" evidence="14">
    <location>
        <begin position="189"/>
        <end position="193"/>
    </location>
    <ligand>
        <name>pyridoxal 5'-phosphate</name>
        <dbReference type="ChEBI" id="CHEBI:597326"/>
    </ligand>
</feature>
<feature type="domain" description="Tryptophan synthase beta chain-like PALP" evidence="17">
    <location>
        <begin position="24"/>
        <end position="320"/>
    </location>
</feature>
<evidence type="ECO:0000256" key="7">
    <source>
        <dbReference type="ARBA" id="ARBA00022605"/>
    </source>
</evidence>
<dbReference type="InterPro" id="IPR000634">
    <property type="entry name" value="Ser/Thr_deHydtase_PyrdxlP-BS"/>
</dbReference>
<dbReference type="GO" id="GO:0003941">
    <property type="term" value="F:L-serine ammonia-lyase activity"/>
    <property type="evidence" value="ECO:0007669"/>
    <property type="project" value="TreeGrafter"/>
</dbReference>
<dbReference type="FunFam" id="3.40.50.1100:FF:000014">
    <property type="entry name" value="Threonine synthase"/>
    <property type="match status" value="1"/>
</dbReference>
<keyword evidence="9 13" id="KW-0663">Pyridoxal phosphate</keyword>
<dbReference type="GO" id="GO:0009097">
    <property type="term" value="P:isoleucine biosynthetic process"/>
    <property type="evidence" value="ECO:0007669"/>
    <property type="project" value="TreeGrafter"/>
</dbReference>
<comment type="catalytic activity">
    <reaction evidence="11 13">
        <text>O-phospho-L-homoserine + H2O = L-threonine + phosphate</text>
        <dbReference type="Rhea" id="RHEA:10840"/>
        <dbReference type="ChEBI" id="CHEBI:15377"/>
        <dbReference type="ChEBI" id="CHEBI:43474"/>
        <dbReference type="ChEBI" id="CHEBI:57590"/>
        <dbReference type="ChEBI" id="CHEBI:57926"/>
        <dbReference type="EC" id="4.2.3.1"/>
    </reaction>
</comment>
<dbReference type="GO" id="GO:0006565">
    <property type="term" value="P:L-serine catabolic process"/>
    <property type="evidence" value="ECO:0007669"/>
    <property type="project" value="TreeGrafter"/>
</dbReference>
<evidence type="ECO:0000256" key="4">
    <source>
        <dbReference type="ARBA" id="ARBA00005517"/>
    </source>
</evidence>
<gene>
    <name evidence="18" type="ORF">SAMN04488692_103128</name>
</gene>
<dbReference type="InterPro" id="IPR001926">
    <property type="entry name" value="TrpB-like_PALP"/>
</dbReference>
<dbReference type="NCBIfam" id="TIGR00260">
    <property type="entry name" value="thrC"/>
    <property type="match status" value="1"/>
</dbReference>
<feature type="modified residue" description="N6-(pyridoxal phosphate)lysine" evidence="15">
    <location>
        <position position="63"/>
    </location>
</feature>
<feature type="cross-link" description="Isoglutamyl lysine isopeptide (Lys-Gln) (interchain with Q-Cter in protein Pup)" evidence="16">
    <location>
        <position position="145"/>
    </location>
</feature>
<keyword evidence="8 13" id="KW-0791">Threonine biosynthesis</keyword>
<dbReference type="GO" id="GO:0009088">
    <property type="term" value="P:threonine biosynthetic process"/>
    <property type="evidence" value="ECO:0007669"/>
    <property type="project" value="UniProtKB-UniRule"/>
</dbReference>
<evidence type="ECO:0000256" key="9">
    <source>
        <dbReference type="ARBA" id="ARBA00022898"/>
    </source>
</evidence>
<dbReference type="EC" id="4.2.3.1" evidence="5 12"/>
<dbReference type="Pfam" id="PF00291">
    <property type="entry name" value="PALP"/>
    <property type="match status" value="1"/>
</dbReference>